<protein>
    <submittedName>
        <fullName evidence="1">Uncharacterized protein</fullName>
    </submittedName>
</protein>
<evidence type="ECO:0000313" key="2">
    <source>
        <dbReference type="Proteomes" id="UP001214638"/>
    </source>
</evidence>
<reference evidence="1" key="1">
    <citation type="journal article" date="2023" name="Nat. Microbiol.">
        <title>Babesia duncani multi-omics identifies virulence factors and drug targets.</title>
        <authorList>
            <person name="Singh P."/>
            <person name="Lonardi S."/>
            <person name="Liang Q."/>
            <person name="Vydyam P."/>
            <person name="Khabirova E."/>
            <person name="Fang T."/>
            <person name="Gihaz S."/>
            <person name="Thekkiniath J."/>
            <person name="Munshi M."/>
            <person name="Abel S."/>
            <person name="Ciampossin L."/>
            <person name="Batugedara G."/>
            <person name="Gupta M."/>
            <person name="Lu X.M."/>
            <person name="Lenz T."/>
            <person name="Chakravarty S."/>
            <person name="Cornillot E."/>
            <person name="Hu Y."/>
            <person name="Ma W."/>
            <person name="Gonzalez L.M."/>
            <person name="Sanchez S."/>
            <person name="Estrada K."/>
            <person name="Sanchez-Flores A."/>
            <person name="Montero E."/>
            <person name="Harb O.S."/>
            <person name="Le Roch K.G."/>
            <person name="Mamoun C.B."/>
        </authorList>
    </citation>
    <scope>NUCLEOTIDE SEQUENCE</scope>
    <source>
        <strain evidence="1">WA1</strain>
    </source>
</reference>
<dbReference type="RefSeq" id="XP_067805228.1">
    <property type="nucleotide sequence ID" value="XM_067946437.1"/>
</dbReference>
<dbReference type="EMBL" id="JALLKP010000001">
    <property type="protein sequence ID" value="KAK2198386.1"/>
    <property type="molecule type" value="Genomic_DNA"/>
</dbReference>
<evidence type="ECO:0000313" key="1">
    <source>
        <dbReference type="EMBL" id="KAK2198386.1"/>
    </source>
</evidence>
<proteinExistence type="predicted"/>
<dbReference type="GeneID" id="94335696"/>
<sequence length="68" mass="7976">MRNVTQIKEKERDRFHVLERLGNVIEAKGTRIGFNLLLQRPVATPWLGHDVSGHLIDSRNFFNFSTIW</sequence>
<gene>
    <name evidence="1" type="ORF">BdWA1_001398</name>
</gene>
<comment type="caution">
    <text evidence="1">The sequence shown here is derived from an EMBL/GenBank/DDBJ whole genome shotgun (WGS) entry which is preliminary data.</text>
</comment>
<dbReference type="AlphaFoldDB" id="A0AAD9UQR8"/>
<keyword evidence="2" id="KW-1185">Reference proteome</keyword>
<name>A0AAD9UQR8_9APIC</name>
<organism evidence="1 2">
    <name type="scientific">Babesia duncani</name>
    <dbReference type="NCBI Taxonomy" id="323732"/>
    <lineage>
        <taxon>Eukaryota</taxon>
        <taxon>Sar</taxon>
        <taxon>Alveolata</taxon>
        <taxon>Apicomplexa</taxon>
        <taxon>Aconoidasida</taxon>
        <taxon>Piroplasmida</taxon>
        <taxon>Babesiidae</taxon>
        <taxon>Babesia</taxon>
    </lineage>
</organism>
<accession>A0AAD9UQR8</accession>
<dbReference type="KEGG" id="bdw:94335696"/>
<dbReference type="Proteomes" id="UP001214638">
    <property type="component" value="Unassembled WGS sequence"/>
</dbReference>